<dbReference type="InterPro" id="IPR029063">
    <property type="entry name" value="SAM-dependent_MTases_sf"/>
</dbReference>
<reference evidence="2" key="2">
    <citation type="journal article" date="2021" name="Microbiome">
        <title>Successional dynamics and alternative stable states in a saline activated sludge microbial community over 9 years.</title>
        <authorList>
            <person name="Wang Y."/>
            <person name="Ye J."/>
            <person name="Ju F."/>
            <person name="Liu L."/>
            <person name="Boyd J.A."/>
            <person name="Deng Y."/>
            <person name="Parks D.H."/>
            <person name="Jiang X."/>
            <person name="Yin X."/>
            <person name="Woodcroft B.J."/>
            <person name="Tyson G.W."/>
            <person name="Hugenholtz P."/>
            <person name="Polz M.F."/>
            <person name="Zhang T."/>
        </authorList>
    </citation>
    <scope>NUCLEOTIDE SEQUENCE</scope>
    <source>
        <strain evidence="2">HKST-UBA01</strain>
    </source>
</reference>
<dbReference type="InterPro" id="IPR013216">
    <property type="entry name" value="Methyltransf_11"/>
</dbReference>
<evidence type="ECO:0000259" key="1">
    <source>
        <dbReference type="Pfam" id="PF08241"/>
    </source>
</evidence>
<accession>A0A956LVF5</accession>
<evidence type="ECO:0000313" key="3">
    <source>
        <dbReference type="Proteomes" id="UP000697710"/>
    </source>
</evidence>
<dbReference type="Proteomes" id="UP000697710">
    <property type="component" value="Unassembled WGS sequence"/>
</dbReference>
<comment type="caution">
    <text evidence="2">The sequence shown here is derived from an EMBL/GenBank/DDBJ whole genome shotgun (WGS) entry which is preliminary data.</text>
</comment>
<dbReference type="Pfam" id="PF08241">
    <property type="entry name" value="Methyltransf_11"/>
    <property type="match status" value="1"/>
</dbReference>
<dbReference type="GO" id="GO:0008757">
    <property type="term" value="F:S-adenosylmethionine-dependent methyltransferase activity"/>
    <property type="evidence" value="ECO:0007669"/>
    <property type="project" value="InterPro"/>
</dbReference>
<reference evidence="2" key="1">
    <citation type="submission" date="2020-04" db="EMBL/GenBank/DDBJ databases">
        <authorList>
            <person name="Zhang T."/>
        </authorList>
    </citation>
    <scope>NUCLEOTIDE SEQUENCE</scope>
    <source>
        <strain evidence="2">HKST-UBA01</strain>
    </source>
</reference>
<name>A0A956LVF5_UNCEI</name>
<feature type="domain" description="Methyltransferase type 11" evidence="1">
    <location>
        <begin position="66"/>
        <end position="118"/>
    </location>
</feature>
<protein>
    <submittedName>
        <fullName evidence="2">Class I SAM-dependent methyltransferase</fullName>
    </submittedName>
</protein>
<sequence length="229" mass="25447">MQTVAEKHLIRRLSEFLQGNGQNARILNLGAAQSTVIENHLVKQDLTFVCDRCDVDDCKVEAPFAGEAHICPLEQLEPFASEAYDAAFANFVLEHVADPESASREMARILKPGGRLILTLSNPQAPEFVLASVTPLGFHQLVKGSGEGKEAHAVEYAYGSVDRLRESLERAGLRLVEETRFPATFSYLYRFPVLSLLSRAYDASIEKMRLRRLMGHACLTLEKPGPHPE</sequence>
<dbReference type="SUPFAM" id="SSF53335">
    <property type="entry name" value="S-adenosyl-L-methionine-dependent methyltransferases"/>
    <property type="match status" value="1"/>
</dbReference>
<dbReference type="Gene3D" id="3.40.50.150">
    <property type="entry name" value="Vaccinia Virus protein VP39"/>
    <property type="match status" value="1"/>
</dbReference>
<dbReference type="EMBL" id="JAGQHR010000002">
    <property type="protein sequence ID" value="MCA9726083.1"/>
    <property type="molecule type" value="Genomic_DNA"/>
</dbReference>
<gene>
    <name evidence="2" type="ORF">KC729_00260</name>
</gene>
<dbReference type="AlphaFoldDB" id="A0A956LVF5"/>
<evidence type="ECO:0000313" key="2">
    <source>
        <dbReference type="EMBL" id="MCA9726083.1"/>
    </source>
</evidence>
<organism evidence="2 3">
    <name type="scientific">Eiseniibacteriota bacterium</name>
    <dbReference type="NCBI Taxonomy" id="2212470"/>
    <lineage>
        <taxon>Bacteria</taxon>
        <taxon>Candidatus Eiseniibacteriota</taxon>
    </lineage>
</organism>
<dbReference type="CDD" id="cd02440">
    <property type="entry name" value="AdoMet_MTases"/>
    <property type="match status" value="1"/>
</dbReference>
<keyword evidence="2" id="KW-0808">Transferase</keyword>
<keyword evidence="2" id="KW-0489">Methyltransferase</keyword>
<proteinExistence type="predicted"/>
<dbReference type="GO" id="GO:0032259">
    <property type="term" value="P:methylation"/>
    <property type="evidence" value="ECO:0007669"/>
    <property type="project" value="UniProtKB-KW"/>
</dbReference>